<evidence type="ECO:0000313" key="5">
    <source>
        <dbReference type="EMBL" id="MBA4601805.1"/>
    </source>
</evidence>
<evidence type="ECO:0000256" key="3">
    <source>
        <dbReference type="SAM" id="Phobius"/>
    </source>
</evidence>
<sequence>MSSEGKPKKAKKWLIGCGSIFLAFIVLGVACTALIGESLDTETTTTPSADSGQGNQAQKKTPVAKIGDKVKAGDVSYRVDKVEHKERLKNAIGSKKPGSGEFLVLTITVWNEGKEPITLDSSMTQLIDRNGAEYNYDAEALMYLYEDGETPFLEQINPNGEKQFLIAFDVAPNQEYDFIGKNALIFSDAQVRIKLK</sequence>
<evidence type="ECO:0000313" key="6">
    <source>
        <dbReference type="Proteomes" id="UP000538292"/>
    </source>
</evidence>
<keyword evidence="6" id="KW-1185">Reference proteome</keyword>
<keyword evidence="3" id="KW-0812">Transmembrane</keyword>
<evidence type="ECO:0000256" key="2">
    <source>
        <dbReference type="SAM" id="MobiDB-lite"/>
    </source>
</evidence>
<comment type="caution">
    <text evidence="5">The sequence shown here is derived from an EMBL/GenBank/DDBJ whole genome shotgun (WGS) entry which is preliminary data.</text>
</comment>
<dbReference type="EMBL" id="JACEOL010000018">
    <property type="protein sequence ID" value="MBA4601805.1"/>
    <property type="molecule type" value="Genomic_DNA"/>
</dbReference>
<gene>
    <name evidence="5" type="ORF">H2C83_05610</name>
</gene>
<evidence type="ECO:0000259" key="4">
    <source>
        <dbReference type="Pfam" id="PF11611"/>
    </source>
</evidence>
<feature type="region of interest" description="Disordered" evidence="2">
    <location>
        <begin position="42"/>
        <end position="64"/>
    </location>
</feature>
<dbReference type="Gene3D" id="2.60.40.1240">
    <property type="match status" value="1"/>
</dbReference>
<reference evidence="5 6" key="1">
    <citation type="submission" date="2020-07" db="EMBL/GenBank/DDBJ databases">
        <title>Thermoactinomyces phylogeny.</title>
        <authorList>
            <person name="Dunlap C."/>
        </authorList>
    </citation>
    <scope>NUCLEOTIDE SEQUENCE [LARGE SCALE GENOMIC DNA]</scope>
    <source>
        <strain evidence="5 6">AMNI-1</strain>
    </source>
</reference>
<keyword evidence="1" id="KW-0732">Signal</keyword>
<dbReference type="PROSITE" id="PS51257">
    <property type="entry name" value="PROKAR_LIPOPROTEIN"/>
    <property type="match status" value="1"/>
</dbReference>
<feature type="compositionally biased region" description="Polar residues" evidence="2">
    <location>
        <begin position="42"/>
        <end position="59"/>
    </location>
</feature>
<organism evidence="5 6">
    <name type="scientific">Thermoactinomyces mirandus</name>
    <dbReference type="NCBI Taxonomy" id="2756294"/>
    <lineage>
        <taxon>Bacteria</taxon>
        <taxon>Bacillati</taxon>
        <taxon>Bacillota</taxon>
        <taxon>Bacilli</taxon>
        <taxon>Bacillales</taxon>
        <taxon>Thermoactinomycetaceae</taxon>
        <taxon>Thermoactinomyces</taxon>
    </lineage>
</organism>
<feature type="domain" description="DUF4352" evidence="4">
    <location>
        <begin position="65"/>
        <end position="188"/>
    </location>
</feature>
<name>A0A7W2ARQ0_9BACL</name>
<accession>A0A7W2ARQ0</accession>
<evidence type="ECO:0000256" key="1">
    <source>
        <dbReference type="ARBA" id="ARBA00022729"/>
    </source>
</evidence>
<dbReference type="Pfam" id="PF11611">
    <property type="entry name" value="DUF4352"/>
    <property type="match status" value="1"/>
</dbReference>
<dbReference type="InterPro" id="IPR029050">
    <property type="entry name" value="Immunoprotect_excell_Ig-like"/>
</dbReference>
<feature type="transmembrane region" description="Helical" evidence="3">
    <location>
        <begin position="12"/>
        <end position="35"/>
    </location>
</feature>
<dbReference type="InterPro" id="IPR029051">
    <property type="entry name" value="DUF4352"/>
</dbReference>
<dbReference type="RefSeq" id="WP_181738659.1">
    <property type="nucleotide sequence ID" value="NZ_JACEOL010000018.1"/>
</dbReference>
<keyword evidence="3" id="KW-1133">Transmembrane helix</keyword>
<keyword evidence="3" id="KW-0472">Membrane</keyword>
<proteinExistence type="predicted"/>
<dbReference type="AlphaFoldDB" id="A0A7W2ARQ0"/>
<dbReference type="Proteomes" id="UP000538292">
    <property type="component" value="Unassembled WGS sequence"/>
</dbReference>
<protein>
    <submittedName>
        <fullName evidence="5">DUF4352 domain-containing protein</fullName>
    </submittedName>
</protein>